<evidence type="ECO:0000313" key="2">
    <source>
        <dbReference type="Proteomes" id="UP000774326"/>
    </source>
</evidence>
<accession>A0A9P8QEE8</accession>
<proteinExistence type="predicted"/>
<evidence type="ECO:0000313" key="1">
    <source>
        <dbReference type="EMBL" id="KAH3687927.1"/>
    </source>
</evidence>
<comment type="caution">
    <text evidence="1">The sequence shown here is derived from an EMBL/GenBank/DDBJ whole genome shotgun (WGS) entry which is preliminary data.</text>
</comment>
<name>A0A9P8QEE8_WICPI</name>
<dbReference type="EMBL" id="JAEUBG010000593">
    <property type="protein sequence ID" value="KAH3687927.1"/>
    <property type="molecule type" value="Genomic_DNA"/>
</dbReference>
<protein>
    <submittedName>
        <fullName evidence="1">Uncharacterized protein</fullName>
    </submittedName>
</protein>
<dbReference type="Proteomes" id="UP000774326">
    <property type="component" value="Unassembled WGS sequence"/>
</dbReference>
<gene>
    <name evidence="1" type="ORF">WICPIJ_001083</name>
</gene>
<dbReference type="AlphaFoldDB" id="A0A9P8QEE8"/>
<sequence length="88" mass="9819">MGPQFKEILVVQSEQFGIFQIFQLGNILQIRLEPFTFTQHDTRVSQFLKSTGSGSLNDPTELLDLILSVKFLEFIQSGTVGTGPTDID</sequence>
<reference evidence="1" key="1">
    <citation type="journal article" date="2021" name="Open Biol.">
        <title>Shared evolutionary footprints suggest mitochondrial oxidative damage underlies multiple complex I losses in fungi.</title>
        <authorList>
            <person name="Schikora-Tamarit M.A."/>
            <person name="Marcet-Houben M."/>
            <person name="Nosek J."/>
            <person name="Gabaldon T."/>
        </authorList>
    </citation>
    <scope>NUCLEOTIDE SEQUENCE</scope>
    <source>
        <strain evidence="1">CBS2887</strain>
    </source>
</reference>
<reference evidence="1" key="2">
    <citation type="submission" date="2021-01" db="EMBL/GenBank/DDBJ databases">
        <authorList>
            <person name="Schikora-Tamarit M.A."/>
        </authorList>
    </citation>
    <scope>NUCLEOTIDE SEQUENCE</scope>
    <source>
        <strain evidence="1">CBS2887</strain>
    </source>
</reference>
<keyword evidence="2" id="KW-1185">Reference proteome</keyword>
<organism evidence="1 2">
    <name type="scientific">Wickerhamomyces pijperi</name>
    <name type="common">Yeast</name>
    <name type="synonym">Pichia pijperi</name>
    <dbReference type="NCBI Taxonomy" id="599730"/>
    <lineage>
        <taxon>Eukaryota</taxon>
        <taxon>Fungi</taxon>
        <taxon>Dikarya</taxon>
        <taxon>Ascomycota</taxon>
        <taxon>Saccharomycotina</taxon>
        <taxon>Saccharomycetes</taxon>
        <taxon>Phaffomycetales</taxon>
        <taxon>Wickerhamomycetaceae</taxon>
        <taxon>Wickerhamomyces</taxon>
    </lineage>
</organism>